<accession>X1JSG6</accession>
<organism evidence="1">
    <name type="scientific">marine sediment metagenome</name>
    <dbReference type="NCBI Taxonomy" id="412755"/>
    <lineage>
        <taxon>unclassified sequences</taxon>
        <taxon>metagenomes</taxon>
        <taxon>ecological metagenomes</taxon>
    </lineage>
</organism>
<reference evidence="1" key="1">
    <citation type="journal article" date="2014" name="Front. Microbiol.">
        <title>High frequency of phylogenetically diverse reductive dehalogenase-homologous genes in deep subseafloor sedimentary metagenomes.</title>
        <authorList>
            <person name="Kawai M."/>
            <person name="Futagami T."/>
            <person name="Toyoda A."/>
            <person name="Takaki Y."/>
            <person name="Nishi S."/>
            <person name="Hori S."/>
            <person name="Arai W."/>
            <person name="Tsubouchi T."/>
            <person name="Morono Y."/>
            <person name="Uchiyama I."/>
            <person name="Ito T."/>
            <person name="Fujiyama A."/>
            <person name="Inagaki F."/>
            <person name="Takami H."/>
        </authorList>
    </citation>
    <scope>NUCLEOTIDE SEQUENCE</scope>
    <source>
        <strain evidence="1">Expedition CK06-06</strain>
    </source>
</reference>
<dbReference type="AlphaFoldDB" id="X1JSG6"/>
<protein>
    <submittedName>
        <fullName evidence="1">Uncharacterized protein</fullName>
    </submittedName>
</protein>
<dbReference type="EMBL" id="BARV01002863">
    <property type="protein sequence ID" value="GAH96977.1"/>
    <property type="molecule type" value="Genomic_DNA"/>
</dbReference>
<gene>
    <name evidence="1" type="ORF">S06H3_07152</name>
</gene>
<name>X1JSG6_9ZZZZ</name>
<evidence type="ECO:0000313" key="1">
    <source>
        <dbReference type="EMBL" id="GAH96977.1"/>
    </source>
</evidence>
<proteinExistence type="predicted"/>
<sequence length="110" mass="11856">MKHKCPAELNSKVVRISLPTYLLLKEYSLSAGITMAEAIDQLLTLGEPKASVEPTQTRLPIETIALSTPVIIAKSKPVTTAKSIPVTKAKSAPVTISISREVEHVTNGHR</sequence>
<comment type="caution">
    <text evidence="1">The sequence shown here is derived from an EMBL/GenBank/DDBJ whole genome shotgun (WGS) entry which is preliminary data.</text>
</comment>